<reference evidence="7 8" key="1">
    <citation type="submission" date="2020-08" db="EMBL/GenBank/DDBJ databases">
        <title>Genomic Encyclopedia of Type Strains, Phase IV (KMG-IV): sequencing the most valuable type-strain genomes for metagenomic binning, comparative biology and taxonomic classification.</title>
        <authorList>
            <person name="Goeker M."/>
        </authorList>
    </citation>
    <scope>NUCLEOTIDE SEQUENCE [LARGE SCALE GENOMIC DNA]</scope>
    <source>
        <strain evidence="7 8">DSM 103733</strain>
    </source>
</reference>
<feature type="domain" description="Cytochrome c" evidence="6">
    <location>
        <begin position="50"/>
        <end position="136"/>
    </location>
</feature>
<keyword evidence="2 4" id="KW-0479">Metal-binding</keyword>
<dbReference type="InterPro" id="IPR009056">
    <property type="entry name" value="Cyt_c-like_dom"/>
</dbReference>
<evidence type="ECO:0000256" key="1">
    <source>
        <dbReference type="ARBA" id="ARBA00022617"/>
    </source>
</evidence>
<dbReference type="InterPro" id="IPR036909">
    <property type="entry name" value="Cyt_c-like_dom_sf"/>
</dbReference>
<keyword evidence="3 4" id="KW-0408">Iron</keyword>
<dbReference type="EMBL" id="JACHEK010000010">
    <property type="protein sequence ID" value="MBB6146516.1"/>
    <property type="molecule type" value="Genomic_DNA"/>
</dbReference>
<dbReference type="PROSITE" id="PS51007">
    <property type="entry name" value="CYTC"/>
    <property type="match status" value="1"/>
</dbReference>
<name>A0A841JYV8_9BACT</name>
<dbReference type="OrthoDB" id="9779283at2"/>
<sequence>MIKLLAFVPSLLVLGAAMFLQEAGNTPETQPFKVPPELVGKTNPVKPTPEGMAHAAKMWTYDCAICHGATGDGNGELAHDMKPAPKDYRDPASLKGLSDGELFYIIQKGKDQMPAEGDRAKPDDIWNMVSLVRSFAKK</sequence>
<comment type="caution">
    <text evidence="7">The sequence shown here is derived from an EMBL/GenBank/DDBJ whole genome shotgun (WGS) entry which is preliminary data.</text>
</comment>
<keyword evidence="8" id="KW-1185">Reference proteome</keyword>
<dbReference type="AlphaFoldDB" id="A0A841JYV8"/>
<dbReference type="Gene3D" id="1.10.760.10">
    <property type="entry name" value="Cytochrome c-like domain"/>
    <property type="match status" value="1"/>
</dbReference>
<feature type="signal peptide" evidence="5">
    <location>
        <begin position="1"/>
        <end position="22"/>
    </location>
</feature>
<feature type="chain" id="PRO_5032546776" evidence="5">
    <location>
        <begin position="23"/>
        <end position="138"/>
    </location>
</feature>
<dbReference type="GO" id="GO:0009055">
    <property type="term" value="F:electron transfer activity"/>
    <property type="evidence" value="ECO:0007669"/>
    <property type="project" value="InterPro"/>
</dbReference>
<proteinExistence type="predicted"/>
<gene>
    <name evidence="7" type="ORF">HNQ77_004495</name>
</gene>
<keyword evidence="1 4" id="KW-0349">Heme</keyword>
<accession>A0A841JYV8</accession>
<evidence type="ECO:0000256" key="3">
    <source>
        <dbReference type="ARBA" id="ARBA00023004"/>
    </source>
</evidence>
<evidence type="ECO:0000259" key="6">
    <source>
        <dbReference type="PROSITE" id="PS51007"/>
    </source>
</evidence>
<dbReference type="Pfam" id="PF13442">
    <property type="entry name" value="Cytochrome_CBB3"/>
    <property type="match status" value="1"/>
</dbReference>
<dbReference type="Proteomes" id="UP000538666">
    <property type="component" value="Unassembled WGS sequence"/>
</dbReference>
<protein>
    <submittedName>
        <fullName evidence="7">Mono/diheme cytochrome c family protein</fullName>
    </submittedName>
</protein>
<evidence type="ECO:0000256" key="5">
    <source>
        <dbReference type="SAM" id="SignalP"/>
    </source>
</evidence>
<keyword evidence="5" id="KW-0732">Signal</keyword>
<dbReference type="GO" id="GO:0046872">
    <property type="term" value="F:metal ion binding"/>
    <property type="evidence" value="ECO:0007669"/>
    <property type="project" value="UniProtKB-KW"/>
</dbReference>
<evidence type="ECO:0000313" key="8">
    <source>
        <dbReference type="Proteomes" id="UP000538666"/>
    </source>
</evidence>
<evidence type="ECO:0000256" key="4">
    <source>
        <dbReference type="PROSITE-ProRule" id="PRU00433"/>
    </source>
</evidence>
<evidence type="ECO:0000256" key="2">
    <source>
        <dbReference type="ARBA" id="ARBA00022723"/>
    </source>
</evidence>
<dbReference type="SUPFAM" id="SSF46626">
    <property type="entry name" value="Cytochrome c"/>
    <property type="match status" value="1"/>
</dbReference>
<dbReference type="RefSeq" id="WP_050060438.1">
    <property type="nucleotide sequence ID" value="NZ_JACHEK010000010.1"/>
</dbReference>
<dbReference type="GO" id="GO:0020037">
    <property type="term" value="F:heme binding"/>
    <property type="evidence" value="ECO:0007669"/>
    <property type="project" value="InterPro"/>
</dbReference>
<evidence type="ECO:0000313" key="7">
    <source>
        <dbReference type="EMBL" id="MBB6146516.1"/>
    </source>
</evidence>
<organism evidence="7 8">
    <name type="scientific">Silvibacterium bohemicum</name>
    <dbReference type="NCBI Taxonomy" id="1577686"/>
    <lineage>
        <taxon>Bacteria</taxon>
        <taxon>Pseudomonadati</taxon>
        <taxon>Acidobacteriota</taxon>
        <taxon>Terriglobia</taxon>
        <taxon>Terriglobales</taxon>
        <taxon>Acidobacteriaceae</taxon>
        <taxon>Silvibacterium</taxon>
    </lineage>
</organism>